<evidence type="ECO:0000313" key="9">
    <source>
        <dbReference type="EMBL" id="KAL3497892.1"/>
    </source>
</evidence>
<evidence type="ECO:0000256" key="3">
    <source>
        <dbReference type="ARBA" id="ARBA00007967"/>
    </source>
</evidence>
<comment type="pathway">
    <text evidence="2">Alkaloid biosynthesis.</text>
</comment>
<dbReference type="InterPro" id="IPR042086">
    <property type="entry name" value="MeTrfase_capping"/>
</dbReference>
<protein>
    <recommendedName>
        <fullName evidence="11">S-adenosylmethionine-dependent methyltransferase At5g38100</fullName>
    </recommendedName>
</protein>
<comment type="cofactor">
    <cofactor evidence="1">
        <name>Mg(2+)</name>
        <dbReference type="ChEBI" id="CHEBI:18420"/>
    </cofactor>
</comment>
<evidence type="ECO:0000256" key="8">
    <source>
        <dbReference type="SAM" id="MobiDB-lite"/>
    </source>
</evidence>
<dbReference type="InterPro" id="IPR005299">
    <property type="entry name" value="MeTrfase_7"/>
</dbReference>
<dbReference type="InterPro" id="IPR029063">
    <property type="entry name" value="SAM-dependent_MTases_sf"/>
</dbReference>
<accession>A0ABD2XS30</accession>
<evidence type="ECO:0000256" key="6">
    <source>
        <dbReference type="ARBA" id="ARBA00022723"/>
    </source>
</evidence>
<dbReference type="AlphaFoldDB" id="A0ABD2XS30"/>
<dbReference type="Pfam" id="PF03492">
    <property type="entry name" value="Methyltransf_7"/>
    <property type="match status" value="1"/>
</dbReference>
<dbReference type="GO" id="GO:0032259">
    <property type="term" value="P:methylation"/>
    <property type="evidence" value="ECO:0007669"/>
    <property type="project" value="UniProtKB-KW"/>
</dbReference>
<evidence type="ECO:0000256" key="4">
    <source>
        <dbReference type="ARBA" id="ARBA00022603"/>
    </source>
</evidence>
<comment type="similarity">
    <text evidence="3">Belongs to the methyltransferase superfamily. Type-7 methyltransferase family.</text>
</comment>
<keyword evidence="5" id="KW-0808">Transferase</keyword>
<dbReference type="EMBL" id="JBJUIK010000017">
    <property type="protein sequence ID" value="KAL3497892.1"/>
    <property type="molecule type" value="Genomic_DNA"/>
</dbReference>
<keyword evidence="6" id="KW-0479">Metal-binding</keyword>
<keyword evidence="4" id="KW-0489">Methyltransferase</keyword>
<evidence type="ECO:0000256" key="7">
    <source>
        <dbReference type="ARBA" id="ARBA00022842"/>
    </source>
</evidence>
<reference evidence="9 10" key="1">
    <citation type="submission" date="2024-11" db="EMBL/GenBank/DDBJ databases">
        <title>A near-complete genome assembly of Cinchona calisaya.</title>
        <authorList>
            <person name="Lian D.C."/>
            <person name="Zhao X.W."/>
            <person name="Wei L."/>
        </authorList>
    </citation>
    <scope>NUCLEOTIDE SEQUENCE [LARGE SCALE GENOMIC DNA]</scope>
    <source>
        <tissue evidence="9">Nenye</tissue>
    </source>
</reference>
<evidence type="ECO:0000256" key="1">
    <source>
        <dbReference type="ARBA" id="ARBA00001946"/>
    </source>
</evidence>
<dbReference type="SUPFAM" id="SSF53335">
    <property type="entry name" value="S-adenosyl-L-methionine-dependent methyltransferases"/>
    <property type="match status" value="1"/>
</dbReference>
<evidence type="ECO:0000313" key="10">
    <source>
        <dbReference type="Proteomes" id="UP001630127"/>
    </source>
</evidence>
<name>A0ABD2XS30_9GENT</name>
<keyword evidence="10" id="KW-1185">Reference proteome</keyword>
<dbReference type="Proteomes" id="UP001630127">
    <property type="component" value="Unassembled WGS sequence"/>
</dbReference>
<organism evidence="9 10">
    <name type="scientific">Cinchona calisaya</name>
    <dbReference type="NCBI Taxonomy" id="153742"/>
    <lineage>
        <taxon>Eukaryota</taxon>
        <taxon>Viridiplantae</taxon>
        <taxon>Streptophyta</taxon>
        <taxon>Embryophyta</taxon>
        <taxon>Tracheophyta</taxon>
        <taxon>Spermatophyta</taxon>
        <taxon>Magnoliopsida</taxon>
        <taxon>eudicotyledons</taxon>
        <taxon>Gunneridae</taxon>
        <taxon>Pentapetalae</taxon>
        <taxon>asterids</taxon>
        <taxon>lamiids</taxon>
        <taxon>Gentianales</taxon>
        <taxon>Rubiaceae</taxon>
        <taxon>Cinchonoideae</taxon>
        <taxon>Cinchoneae</taxon>
        <taxon>Cinchona</taxon>
    </lineage>
</organism>
<comment type="caution">
    <text evidence="9">The sequence shown here is derived from an EMBL/GenBank/DDBJ whole genome shotgun (WGS) entry which is preliminary data.</text>
</comment>
<evidence type="ECO:0000256" key="5">
    <source>
        <dbReference type="ARBA" id="ARBA00022679"/>
    </source>
</evidence>
<dbReference type="Gene3D" id="3.40.50.150">
    <property type="entry name" value="Vaccinia Virus protein VP39"/>
    <property type="match status" value="1"/>
</dbReference>
<sequence length="356" mass="39927">MENCISMNGGEGPNSYSKNSKLQKEGLDKAKVFISESIAEILEIQKDLQVFTIADYGCSTGPNAFSSVETIIQAVQHKYKTHCPELKIPEFLVFFNDHVTNDFNTLFRTLPPGRQYVATGVPGSFHGSLFPKSSINLMDSAFSLHWLSQVPQEVTEEGSKMWNKGRISYPRSSNQIIEAFRAQFFSDMKAFIKERSEELSPGGLLVMLIPGRPDGTHPSECRSVHICECLSDTLADMVKEGLMSEDLADSFNLPFFFPSASEVKEVIRCNSHLNIERVDEVHYGVNPSSPGYIESCKMHLRAGLEGILCKHFGPNLIDDIFDRYPEKLEDFFKTQSSTYLGKTDKLLLLVLRNNAS</sequence>
<gene>
    <name evidence="9" type="ORF">ACH5RR_040624</name>
</gene>
<evidence type="ECO:0008006" key="11">
    <source>
        <dbReference type="Google" id="ProtNLM"/>
    </source>
</evidence>
<evidence type="ECO:0000256" key="2">
    <source>
        <dbReference type="ARBA" id="ARBA00004913"/>
    </source>
</evidence>
<keyword evidence="7" id="KW-0460">Magnesium</keyword>
<dbReference type="PANTHER" id="PTHR31009">
    <property type="entry name" value="S-ADENOSYL-L-METHIONINE:CARBOXYL METHYLTRANSFERASE FAMILY PROTEIN"/>
    <property type="match status" value="1"/>
</dbReference>
<feature type="region of interest" description="Disordered" evidence="8">
    <location>
        <begin position="1"/>
        <end position="20"/>
    </location>
</feature>
<dbReference type="GO" id="GO:0046872">
    <property type="term" value="F:metal ion binding"/>
    <property type="evidence" value="ECO:0007669"/>
    <property type="project" value="UniProtKB-KW"/>
</dbReference>
<dbReference type="GO" id="GO:0008168">
    <property type="term" value="F:methyltransferase activity"/>
    <property type="evidence" value="ECO:0007669"/>
    <property type="project" value="UniProtKB-KW"/>
</dbReference>
<proteinExistence type="inferred from homology"/>
<dbReference type="Gene3D" id="1.10.1200.270">
    <property type="entry name" value="Methyltransferase, alpha-helical capping domain"/>
    <property type="match status" value="1"/>
</dbReference>